<sequence>MATASKEGEGGGWAAPQIECEVRRELDDGVMWPSPQGLPWPICARGQGCGGPWVAGEHEPEDERGAAKDAAASADCLRAQVRG</sequence>
<proteinExistence type="predicted"/>
<dbReference type="EnsemblPlants" id="EMT29754">
    <property type="protein sequence ID" value="EMT29754"/>
    <property type="gene ID" value="F775_30424"/>
</dbReference>
<name>M8C6A3_AEGTA</name>
<protein>
    <submittedName>
        <fullName evidence="1">Uncharacterized protein</fullName>
    </submittedName>
</protein>
<reference evidence="1" key="1">
    <citation type="submission" date="2015-06" db="UniProtKB">
        <authorList>
            <consortium name="EnsemblPlants"/>
        </authorList>
    </citation>
    <scope>IDENTIFICATION</scope>
</reference>
<evidence type="ECO:0000313" key="1">
    <source>
        <dbReference type="EnsemblPlants" id="EMT29754"/>
    </source>
</evidence>
<organism evidence="1">
    <name type="scientific">Aegilops tauschii</name>
    <name type="common">Tausch's goatgrass</name>
    <name type="synonym">Aegilops squarrosa</name>
    <dbReference type="NCBI Taxonomy" id="37682"/>
    <lineage>
        <taxon>Eukaryota</taxon>
        <taxon>Viridiplantae</taxon>
        <taxon>Streptophyta</taxon>
        <taxon>Embryophyta</taxon>
        <taxon>Tracheophyta</taxon>
        <taxon>Spermatophyta</taxon>
        <taxon>Magnoliopsida</taxon>
        <taxon>Liliopsida</taxon>
        <taxon>Poales</taxon>
        <taxon>Poaceae</taxon>
        <taxon>BOP clade</taxon>
        <taxon>Pooideae</taxon>
        <taxon>Triticodae</taxon>
        <taxon>Triticeae</taxon>
        <taxon>Triticinae</taxon>
        <taxon>Aegilops</taxon>
    </lineage>
</organism>
<accession>M8C6A3</accession>
<dbReference type="AlphaFoldDB" id="M8C6A3"/>